<dbReference type="Proteomes" id="UP001203410">
    <property type="component" value="Unassembled WGS sequence"/>
</dbReference>
<accession>A0ABT0RQM0</accession>
<evidence type="ECO:0000256" key="1">
    <source>
        <dbReference type="ARBA" id="ARBA00009759"/>
    </source>
</evidence>
<comment type="caution">
    <text evidence="5">The sequence shown here is derived from an EMBL/GenBank/DDBJ whole genome shotgun (WGS) entry which is preliminary data.</text>
</comment>
<evidence type="ECO:0000313" key="5">
    <source>
        <dbReference type="EMBL" id="MCL6697312.1"/>
    </source>
</evidence>
<reference evidence="5 6" key="1">
    <citation type="submission" date="2022-05" db="EMBL/GenBank/DDBJ databases">
        <authorList>
            <person name="Jo J.-H."/>
            <person name="Im W.-T."/>
        </authorList>
    </citation>
    <scope>NUCLEOTIDE SEQUENCE [LARGE SCALE GENOMIC DNA]</scope>
    <source>
        <strain evidence="5 6">NSE70-1</strain>
    </source>
</reference>
<evidence type="ECO:0000256" key="3">
    <source>
        <dbReference type="ARBA" id="ARBA00022801"/>
    </source>
</evidence>
<name>A0ABT0RQM0_9SPHN</name>
<dbReference type="Gene3D" id="3.40.190.80">
    <property type="match status" value="1"/>
</dbReference>
<keyword evidence="6" id="KW-1185">Reference proteome</keyword>
<dbReference type="RefSeq" id="WP_249902688.1">
    <property type="nucleotide sequence ID" value="NZ_JAMGBA010000001.1"/>
</dbReference>
<dbReference type="PRINTS" id="PR00377">
    <property type="entry name" value="IMPHPHTASES"/>
</dbReference>
<gene>
    <name evidence="5" type="ORF">LZ496_00710</name>
</gene>
<evidence type="ECO:0000313" key="6">
    <source>
        <dbReference type="Proteomes" id="UP001203410"/>
    </source>
</evidence>
<evidence type="ECO:0000256" key="2">
    <source>
        <dbReference type="ARBA" id="ARBA00022723"/>
    </source>
</evidence>
<dbReference type="PANTHER" id="PTHR20854">
    <property type="entry name" value="INOSITOL MONOPHOSPHATASE"/>
    <property type="match status" value="1"/>
</dbReference>
<sequence length="275" mass="29301">MAVTTMEIPAPFHAAVEEIMARAADRAIMPRLGKLLAEDKHEKAIGELVTIADRESEQILAEGLLRLLPEASIVGEEAADADPAIMAKIGGRLCWIIDPLDGTSNFARGEGPFGILVALAERGQPIGGWIYDPRSRRFCAAARNSGAFINGERTWVPPATRASPLVAISSLVSRMPDGDQMIERFSGSFATIPIPRCAAAQYPSMVLGENDIALFGRTLPWDHAAGVLFLAEAGGIATRLDGSPYRVDDGRPGLVAAGSERLWAKAMAILEDVGT</sequence>
<dbReference type="SUPFAM" id="SSF56655">
    <property type="entry name" value="Carbohydrate phosphatase"/>
    <property type="match status" value="1"/>
</dbReference>
<protein>
    <submittedName>
        <fullName evidence="5">Inositol monophosphatase</fullName>
    </submittedName>
</protein>
<dbReference type="Gene3D" id="3.30.540.10">
    <property type="entry name" value="Fructose-1,6-Bisphosphatase, subunit A, domain 1"/>
    <property type="match status" value="1"/>
</dbReference>
<keyword evidence="4" id="KW-0460">Magnesium</keyword>
<evidence type="ECO:0000256" key="4">
    <source>
        <dbReference type="ARBA" id="ARBA00022842"/>
    </source>
</evidence>
<keyword evidence="2" id="KW-0479">Metal-binding</keyword>
<dbReference type="InterPro" id="IPR000760">
    <property type="entry name" value="Inositol_monophosphatase-like"/>
</dbReference>
<dbReference type="Pfam" id="PF00459">
    <property type="entry name" value="Inositol_P"/>
    <property type="match status" value="1"/>
</dbReference>
<organism evidence="5 6">
    <name type="scientific">Sphingomonas caseinilyticus</name>
    <dbReference type="NCBI Taxonomy" id="2908205"/>
    <lineage>
        <taxon>Bacteria</taxon>
        <taxon>Pseudomonadati</taxon>
        <taxon>Pseudomonadota</taxon>
        <taxon>Alphaproteobacteria</taxon>
        <taxon>Sphingomonadales</taxon>
        <taxon>Sphingomonadaceae</taxon>
        <taxon>Sphingomonas</taxon>
    </lineage>
</organism>
<dbReference type="EMBL" id="JAMGBA010000001">
    <property type="protein sequence ID" value="MCL6697312.1"/>
    <property type="molecule type" value="Genomic_DNA"/>
</dbReference>
<dbReference type="PANTHER" id="PTHR20854:SF4">
    <property type="entry name" value="INOSITOL-1-MONOPHOSPHATASE-RELATED"/>
    <property type="match status" value="1"/>
</dbReference>
<comment type="similarity">
    <text evidence="1">Belongs to the inositol monophosphatase superfamily.</text>
</comment>
<dbReference type="InterPro" id="IPR020583">
    <property type="entry name" value="Inositol_monoP_metal-BS"/>
</dbReference>
<proteinExistence type="inferred from homology"/>
<keyword evidence="3" id="KW-0378">Hydrolase</keyword>
<dbReference type="PROSITE" id="PS00629">
    <property type="entry name" value="IMP_1"/>
    <property type="match status" value="1"/>
</dbReference>